<keyword evidence="6 9" id="KW-0274">FAD</keyword>
<evidence type="ECO:0000313" key="13">
    <source>
        <dbReference type="EMBL" id="ODV61911.1"/>
    </source>
</evidence>
<feature type="binding site" evidence="9">
    <location>
        <begin position="428"/>
        <end position="431"/>
    </location>
    <ligand>
        <name>FAD</name>
        <dbReference type="ChEBI" id="CHEBI:57692"/>
    </ligand>
</feature>
<evidence type="ECO:0000256" key="7">
    <source>
        <dbReference type="ARBA" id="ARBA00022857"/>
    </source>
</evidence>
<dbReference type="InterPro" id="IPR001433">
    <property type="entry name" value="OxRdtase_FAD/NAD-bd"/>
</dbReference>
<comment type="cofactor">
    <cofactor evidence="2 9">
        <name>FAD</name>
        <dbReference type="ChEBI" id="CHEBI:57692"/>
    </cofactor>
</comment>
<keyword evidence="10" id="KW-0732">Signal</keyword>
<keyword evidence="8 9" id="KW-0560">Oxidoreductase</keyword>
<dbReference type="GO" id="GO:0006809">
    <property type="term" value="P:nitric oxide biosynthetic process"/>
    <property type="evidence" value="ECO:0007669"/>
    <property type="project" value="EnsemblFungi"/>
</dbReference>
<dbReference type="SUPFAM" id="SSF52218">
    <property type="entry name" value="Flavoproteins"/>
    <property type="match status" value="1"/>
</dbReference>
<feature type="domain" description="FAD-binding FR-type" evidence="12">
    <location>
        <begin position="240"/>
        <end position="510"/>
    </location>
</feature>
<evidence type="ECO:0000256" key="5">
    <source>
        <dbReference type="ARBA" id="ARBA00022643"/>
    </source>
</evidence>
<dbReference type="FunCoup" id="A0A1D2VJW4">
    <property type="interactions" value="732"/>
</dbReference>
<protein>
    <recommendedName>
        <fullName evidence="9">NADPH-dependent diflavin oxidoreductase 1</fullName>
        <ecNumber evidence="9">1.18.1.-</ecNumber>
    </recommendedName>
    <alternativeName>
        <fullName evidence="9">NADPH-dependent FMN and FAD-containing oxidoreductase</fullName>
    </alternativeName>
</protein>
<dbReference type="STRING" id="1344418.A0A1D2VJW4"/>
<dbReference type="InterPro" id="IPR017927">
    <property type="entry name" value="FAD-bd_FR_type"/>
</dbReference>
<feature type="binding site" evidence="9">
    <location>
        <position position="505"/>
    </location>
    <ligand>
        <name>NADP(+)</name>
        <dbReference type="ChEBI" id="CHEBI:58349"/>
    </ligand>
</feature>
<dbReference type="InterPro" id="IPR001709">
    <property type="entry name" value="Flavoprot_Pyr_Nucl_cyt_Rdtase"/>
</dbReference>
<dbReference type="GO" id="GO:0010181">
    <property type="term" value="F:FMN binding"/>
    <property type="evidence" value="ECO:0007669"/>
    <property type="project" value="UniProtKB-UniRule"/>
</dbReference>
<proteinExistence type="inferred from homology"/>
<dbReference type="GO" id="GO:0050660">
    <property type="term" value="F:flavin adenine dinucleotide binding"/>
    <property type="evidence" value="ECO:0007669"/>
    <property type="project" value="UniProtKB-UniRule"/>
</dbReference>
<dbReference type="InterPro" id="IPR008254">
    <property type="entry name" value="Flavodoxin/NO_synth"/>
</dbReference>
<dbReference type="GO" id="GO:0097361">
    <property type="term" value="C:cytosolic [4Fe-4S] assembly targeting complex"/>
    <property type="evidence" value="ECO:0007669"/>
    <property type="project" value="EnsemblFungi"/>
</dbReference>
<dbReference type="GO" id="GO:0045429">
    <property type="term" value="P:positive regulation of nitric oxide biosynthetic process"/>
    <property type="evidence" value="ECO:0007669"/>
    <property type="project" value="EnsemblFungi"/>
</dbReference>
<dbReference type="Pfam" id="PF00258">
    <property type="entry name" value="Flavodoxin_1"/>
    <property type="match status" value="1"/>
</dbReference>
<evidence type="ECO:0000256" key="3">
    <source>
        <dbReference type="ARBA" id="ARBA00022490"/>
    </source>
</evidence>
<dbReference type="PROSITE" id="PS51384">
    <property type="entry name" value="FAD_FR"/>
    <property type="match status" value="1"/>
</dbReference>
<dbReference type="GO" id="GO:0034599">
    <property type="term" value="P:cellular response to oxidative stress"/>
    <property type="evidence" value="ECO:0007669"/>
    <property type="project" value="EnsemblFungi"/>
</dbReference>
<evidence type="ECO:0000256" key="6">
    <source>
        <dbReference type="ARBA" id="ARBA00022827"/>
    </source>
</evidence>
<dbReference type="GO" id="GO:0005739">
    <property type="term" value="C:mitochondrion"/>
    <property type="evidence" value="ECO:0007669"/>
    <property type="project" value="UniProtKB-SubCell"/>
</dbReference>
<evidence type="ECO:0000256" key="4">
    <source>
        <dbReference type="ARBA" id="ARBA00022630"/>
    </source>
</evidence>
<dbReference type="Gene3D" id="2.40.30.10">
    <property type="entry name" value="Translation factors"/>
    <property type="match status" value="1"/>
</dbReference>
<comment type="subcellular location">
    <subcellularLocation>
        <location evidence="9">Cytoplasm</location>
    </subcellularLocation>
    <subcellularLocation>
        <location evidence="9">Mitochondrion</location>
    </subcellularLocation>
    <text evidence="9">Relocalizes to mitochondria after H(2)O(2) exposure.</text>
</comment>
<keyword evidence="3 9" id="KW-0963">Cytoplasm</keyword>
<evidence type="ECO:0000256" key="8">
    <source>
        <dbReference type="ARBA" id="ARBA00023002"/>
    </source>
</evidence>
<feature type="binding site" evidence="9">
    <location>
        <begin position="583"/>
        <end position="584"/>
    </location>
    <ligand>
        <name>NADP(+)</name>
        <dbReference type="ChEBI" id="CHEBI:58349"/>
    </ligand>
</feature>
<feature type="chain" id="PRO_5008910502" description="NADPH-dependent diflavin oxidoreductase 1" evidence="10">
    <location>
        <begin position="28"/>
        <end position="669"/>
    </location>
</feature>
<dbReference type="Gene3D" id="3.40.50.80">
    <property type="entry name" value="Nucleotide-binding domain of ferredoxin-NADP reductase (FNR) module"/>
    <property type="match status" value="1"/>
</dbReference>
<keyword evidence="5 9" id="KW-0288">FMN</keyword>
<accession>A0A1D2VJW4</accession>
<reference evidence="14" key="1">
    <citation type="submission" date="2016-05" db="EMBL/GenBank/DDBJ databases">
        <title>Comparative genomics of biotechnologically important yeasts.</title>
        <authorList>
            <consortium name="DOE Joint Genome Institute"/>
            <person name="Riley R."/>
            <person name="Haridas S."/>
            <person name="Wolfe K.H."/>
            <person name="Lopes M.R."/>
            <person name="Hittinger C.T."/>
            <person name="Goker M."/>
            <person name="Salamov A."/>
            <person name="Wisecaver J."/>
            <person name="Long T.M."/>
            <person name="Aerts A.L."/>
            <person name="Barry K."/>
            <person name="Choi C."/>
            <person name="Clum A."/>
            <person name="Coughlan A.Y."/>
            <person name="Deshpande S."/>
            <person name="Douglass A.P."/>
            <person name="Hanson S.J."/>
            <person name="Klenk H.-P."/>
            <person name="Labutti K."/>
            <person name="Lapidus A."/>
            <person name="Lindquist E."/>
            <person name="Lipzen A."/>
            <person name="Meier-Kolthoff J.P."/>
            <person name="Ohm R.A."/>
            <person name="Otillar R.P."/>
            <person name="Pangilinan J."/>
            <person name="Peng Y."/>
            <person name="Rokas A."/>
            <person name="Rosa C.A."/>
            <person name="Scheuner C."/>
            <person name="Sibirny A.A."/>
            <person name="Slot J.C."/>
            <person name="Stielow J.B."/>
            <person name="Sun H."/>
            <person name="Kurtzman C.P."/>
            <person name="Blackwell M."/>
            <person name="Grigoriev I.V."/>
            <person name="Jeffries T.W."/>
        </authorList>
    </citation>
    <scope>NUCLEOTIDE SEQUENCE [LARGE SCALE GENOMIC DNA]</scope>
    <source>
        <strain evidence="14">DSM 1968</strain>
    </source>
</reference>
<comment type="caution">
    <text evidence="9">Lacks conserved residue(s) required for the propagation of feature annotation.</text>
</comment>
<organism evidence="13 14">
    <name type="scientific">Ascoidea rubescens DSM 1968</name>
    <dbReference type="NCBI Taxonomy" id="1344418"/>
    <lineage>
        <taxon>Eukaryota</taxon>
        <taxon>Fungi</taxon>
        <taxon>Dikarya</taxon>
        <taxon>Ascomycota</taxon>
        <taxon>Saccharomycotina</taxon>
        <taxon>Saccharomycetes</taxon>
        <taxon>Ascoideaceae</taxon>
        <taxon>Ascoidea</taxon>
    </lineage>
</organism>
<feature type="binding site" evidence="9">
    <location>
        <begin position="461"/>
        <end position="464"/>
    </location>
    <ligand>
        <name>FAD</name>
        <dbReference type="ChEBI" id="CHEBI:57692"/>
    </ligand>
</feature>
<dbReference type="AlphaFoldDB" id="A0A1D2VJW4"/>
<dbReference type="Pfam" id="PF00667">
    <property type="entry name" value="FAD_binding_1"/>
    <property type="match status" value="1"/>
</dbReference>
<feature type="binding site" evidence="9">
    <location>
        <position position="162"/>
    </location>
    <ligand>
        <name>FMN</name>
        <dbReference type="ChEBI" id="CHEBI:58210"/>
    </ligand>
</feature>
<keyword evidence="9" id="KW-0496">Mitochondrion</keyword>
<feature type="binding site" evidence="9">
    <location>
        <position position="669"/>
    </location>
    <ligand>
        <name>FAD</name>
        <dbReference type="ChEBI" id="CHEBI:57692"/>
    </ligand>
</feature>
<keyword evidence="4 9" id="KW-0285">Flavoprotein</keyword>
<dbReference type="Gene3D" id="1.20.990.10">
    <property type="entry name" value="NADPH-cytochrome p450 Reductase, Chain A, domain 3"/>
    <property type="match status" value="1"/>
</dbReference>
<name>A0A1D2VJW4_9ASCO</name>
<feature type="binding site" evidence="9">
    <location>
        <position position="398"/>
    </location>
    <ligand>
        <name>FAD</name>
        <dbReference type="ChEBI" id="CHEBI:57692"/>
    </ligand>
</feature>
<dbReference type="SUPFAM" id="SSF52343">
    <property type="entry name" value="Ferredoxin reductase-like, C-terminal NADP-linked domain"/>
    <property type="match status" value="1"/>
</dbReference>
<evidence type="ECO:0000313" key="14">
    <source>
        <dbReference type="Proteomes" id="UP000095038"/>
    </source>
</evidence>
<dbReference type="GO" id="GO:0160246">
    <property type="term" value="F:NADPH-iron-sulfur [2Fe-2S] protein oxidoreductase activity"/>
    <property type="evidence" value="ECO:0007669"/>
    <property type="project" value="EnsemblFungi"/>
</dbReference>
<dbReference type="PROSITE" id="PS50902">
    <property type="entry name" value="FLAVODOXIN_LIKE"/>
    <property type="match status" value="1"/>
</dbReference>
<dbReference type="OrthoDB" id="1856718at2759"/>
<comment type="similarity">
    <text evidence="9">In the N-terminal section; belongs to the flavodoxin family.</text>
</comment>
<dbReference type="InParanoid" id="A0A1D2VJW4"/>
<evidence type="ECO:0000256" key="10">
    <source>
        <dbReference type="SAM" id="SignalP"/>
    </source>
</evidence>
<dbReference type="InterPro" id="IPR039261">
    <property type="entry name" value="FNR_nucleotide-bd"/>
</dbReference>
<dbReference type="GeneID" id="30968694"/>
<evidence type="ECO:0000259" key="12">
    <source>
        <dbReference type="PROSITE" id="PS51384"/>
    </source>
</evidence>
<dbReference type="PANTHER" id="PTHR19384:SF10">
    <property type="entry name" value="NADPH-DEPENDENT DIFLAVIN OXIDOREDUCTASE 1"/>
    <property type="match status" value="1"/>
</dbReference>
<comment type="cofactor">
    <cofactor evidence="1 9">
        <name>FMN</name>
        <dbReference type="ChEBI" id="CHEBI:58210"/>
    </cofactor>
</comment>
<dbReference type="PANTHER" id="PTHR19384">
    <property type="entry name" value="NITRIC OXIDE SYNTHASE-RELATED"/>
    <property type="match status" value="1"/>
</dbReference>
<keyword evidence="14" id="KW-1185">Reference proteome</keyword>
<feature type="domain" description="Flavodoxin-like" evidence="11">
    <location>
        <begin position="36"/>
        <end position="180"/>
    </location>
</feature>
<dbReference type="InterPro" id="IPR017938">
    <property type="entry name" value="Riboflavin_synthase-like_b-brl"/>
</dbReference>
<dbReference type="HAMAP" id="MF_03178">
    <property type="entry name" value="NDOR1"/>
    <property type="match status" value="1"/>
</dbReference>
<dbReference type="RefSeq" id="XP_020048218.1">
    <property type="nucleotide sequence ID" value="XM_020195058.1"/>
</dbReference>
<comment type="catalytic activity">
    <reaction evidence="9">
        <text>2 oxidized [2Fe-2S]-[protein] + NADPH = 2 reduced [2Fe-2S]-[protein] + NADP(+) + H(+)</text>
        <dbReference type="Rhea" id="RHEA:67716"/>
        <dbReference type="Rhea" id="RHEA-COMP:17327"/>
        <dbReference type="Rhea" id="RHEA-COMP:17328"/>
        <dbReference type="ChEBI" id="CHEBI:15378"/>
        <dbReference type="ChEBI" id="CHEBI:33737"/>
        <dbReference type="ChEBI" id="CHEBI:33738"/>
        <dbReference type="ChEBI" id="CHEBI:57783"/>
        <dbReference type="ChEBI" id="CHEBI:58349"/>
    </reaction>
</comment>
<evidence type="ECO:0000256" key="2">
    <source>
        <dbReference type="ARBA" id="ARBA00001974"/>
    </source>
</evidence>
<dbReference type="PRINTS" id="PR00369">
    <property type="entry name" value="FLAVODOXIN"/>
</dbReference>
<dbReference type="PRINTS" id="PR00371">
    <property type="entry name" value="FPNCR"/>
</dbReference>
<feature type="binding site" evidence="9">
    <location>
        <begin position="89"/>
        <end position="92"/>
    </location>
    <ligand>
        <name>FMN</name>
        <dbReference type="ChEBI" id="CHEBI:58210"/>
    </ligand>
</feature>
<sequence length="669" mass="78329">MRNKIKAQMPSVLLMLHHASYCVLTHANALCWIGQITILYGTETYNSYEYAILLLQSLKKYHFDAQVYSLDSFDLKKLISIKILIIISSTTGNGDIPANSKKFWKFLLKRNLPSNFLDHIFFTTFGLGDSSYPKFNYCIRKFHIRLLQLGAKEISIRGEGDEQKPEGIEGFYKEWENQLIKNLNTKYPLPTNLKPLDDDYFSNTIFPPIFKFKILSKGLKRDTQNQDLNQISITRSTFFNHIKLGKVISNQRITSLNHFQDVRNLKIQNLSDNQDSAVRPINPGDSISLYPYNDLKDVNSLIEDQNWSDIADYKISFESDDYQNYLLNYLNIDTLNFVKPLTLRSLLIYHFDLNSIPRRSFFENVFKFSTNERQREKLYEFSKFEHLQDLYDYSNRPRRSLLEVILEFDSLKIPVEYIFDVFPILRPRLYSVASIDNINKNFQLCIAIIKYQTIIKKLRKGVCTNYIKNLKENDNLIFKINKQPLHSKVSINSLDKPMILIGPGTGIAPIRSLIEFKVNLYDKLVAKNIANEALDENQIDNLNLSEKLFLFTGNRFESKDFLYGDLFKYLSEENRLTLFPTFSRDNQIINKKRIRYVQDRIYNEKNLIFDLVFNKNAIIYLCGSSGRMPIQIRITLKTILIECGDLSDSQADSYLKKIENSNRYIQETW</sequence>
<dbReference type="GO" id="GO:0050661">
    <property type="term" value="F:NADP binding"/>
    <property type="evidence" value="ECO:0007669"/>
    <property type="project" value="UniProtKB-UniRule"/>
</dbReference>
<dbReference type="EC" id="1.18.1.-" evidence="9"/>
<dbReference type="InterPro" id="IPR029039">
    <property type="entry name" value="Flavoprotein-like_sf"/>
</dbReference>
<dbReference type="Gene3D" id="3.40.50.360">
    <property type="match status" value="1"/>
</dbReference>
<dbReference type="GO" id="GO:0005829">
    <property type="term" value="C:cytosol"/>
    <property type="evidence" value="ECO:0007669"/>
    <property type="project" value="EnsemblFungi"/>
</dbReference>
<dbReference type="GO" id="GO:0016226">
    <property type="term" value="P:iron-sulfur cluster assembly"/>
    <property type="evidence" value="ECO:0007669"/>
    <property type="project" value="UniProtKB-UniRule"/>
</dbReference>
<feature type="binding site" evidence="9">
    <location>
        <begin position="127"/>
        <end position="136"/>
    </location>
    <ligand>
        <name>FMN</name>
        <dbReference type="ChEBI" id="CHEBI:58210"/>
    </ligand>
</feature>
<dbReference type="Proteomes" id="UP000095038">
    <property type="component" value="Unassembled WGS sequence"/>
</dbReference>
<dbReference type="Pfam" id="PF00175">
    <property type="entry name" value="NAD_binding_1"/>
    <property type="match status" value="1"/>
</dbReference>
<dbReference type="InterPro" id="IPR003097">
    <property type="entry name" value="CysJ-like_FAD-binding"/>
</dbReference>
<comment type="function">
    <text evidence="9">NADPH-dependent reductase which is a central component of the cytosolic iron-sulfur (Fe-S) protein assembly (CIA) machinery. Transfers electrons from NADPH via its FAD and FMN prosthetic groups to the [2Fe-2S] cluster of DRE2, another key component of the CIA machinery. In turn, this reduced cluster provides electrons for assembly of cytosolic iron-sulfur cluster proteins. Positively controls H(2)O(2)-induced cell death.</text>
</comment>
<dbReference type="GO" id="GO:0016651">
    <property type="term" value="F:oxidoreductase activity, acting on NAD(P)H"/>
    <property type="evidence" value="ECO:0007669"/>
    <property type="project" value="UniProtKB-UniRule"/>
</dbReference>
<evidence type="ECO:0000259" key="11">
    <source>
        <dbReference type="PROSITE" id="PS50902"/>
    </source>
</evidence>
<dbReference type="InterPro" id="IPR001094">
    <property type="entry name" value="Flavdoxin-like"/>
</dbReference>
<evidence type="ECO:0000256" key="1">
    <source>
        <dbReference type="ARBA" id="ARBA00001917"/>
    </source>
</evidence>
<dbReference type="InterPro" id="IPR028879">
    <property type="entry name" value="NDOR1"/>
</dbReference>
<evidence type="ECO:0000256" key="9">
    <source>
        <dbReference type="HAMAP-Rule" id="MF_03178"/>
    </source>
</evidence>
<comment type="subunit">
    <text evidence="9">Interacts with DRE2; as part of the cytosolic iron-sulfur (Fe-S) protein assembly (CIA) machinery.</text>
</comment>
<dbReference type="SUPFAM" id="SSF63380">
    <property type="entry name" value="Riboflavin synthase domain-like"/>
    <property type="match status" value="1"/>
</dbReference>
<dbReference type="InterPro" id="IPR023173">
    <property type="entry name" value="NADPH_Cyt_P450_Rdtase_alpha"/>
</dbReference>
<comment type="similarity">
    <text evidence="9">In the C-terminal section; belongs to the flavoprotein pyridine nucleotide cytochrome reductase family.</text>
</comment>
<comment type="similarity">
    <text evidence="9">Belongs to the NADPH-dependent diflavin oxidoreductase NDOR1 family.</text>
</comment>
<gene>
    <name evidence="9" type="primary">TAH18</name>
    <name evidence="13" type="ORF">ASCRUDRAFT_90650</name>
</gene>
<keyword evidence="7 9" id="KW-0521">NADP</keyword>
<feature type="signal peptide" evidence="10">
    <location>
        <begin position="1"/>
        <end position="27"/>
    </location>
</feature>
<dbReference type="EMBL" id="KV454478">
    <property type="protein sequence ID" value="ODV61911.1"/>
    <property type="molecule type" value="Genomic_DNA"/>
</dbReference>